<comment type="similarity">
    <text evidence="2 6">Belongs to the GDT1 family.</text>
</comment>
<proteinExistence type="inferred from homology"/>
<keyword evidence="5 6" id="KW-0472">Membrane</keyword>
<evidence type="ECO:0000256" key="2">
    <source>
        <dbReference type="ARBA" id="ARBA00009190"/>
    </source>
</evidence>
<evidence type="ECO:0000313" key="8">
    <source>
        <dbReference type="Proteomes" id="UP000008963"/>
    </source>
</evidence>
<dbReference type="Pfam" id="PF01169">
    <property type="entry name" value="GDT1"/>
    <property type="match status" value="1"/>
</dbReference>
<gene>
    <name evidence="7" type="ordered locus">BMS_2581</name>
</gene>
<comment type="caution">
    <text evidence="6">Lacks conserved residue(s) required for the propagation of feature annotation.</text>
</comment>
<dbReference type="GO" id="GO:0016020">
    <property type="term" value="C:membrane"/>
    <property type="evidence" value="ECO:0007669"/>
    <property type="project" value="UniProtKB-SubCell"/>
</dbReference>
<dbReference type="RefSeq" id="WP_014245144.1">
    <property type="nucleotide sequence ID" value="NC_016620.1"/>
</dbReference>
<dbReference type="EMBL" id="FQ312005">
    <property type="protein sequence ID" value="CBW27368.1"/>
    <property type="molecule type" value="Genomic_DNA"/>
</dbReference>
<evidence type="ECO:0000313" key="7">
    <source>
        <dbReference type="EMBL" id="CBW27368.1"/>
    </source>
</evidence>
<evidence type="ECO:0000256" key="4">
    <source>
        <dbReference type="ARBA" id="ARBA00022989"/>
    </source>
</evidence>
<dbReference type="PANTHER" id="PTHR12608:SF1">
    <property type="entry name" value="TRANSMEMBRANE PROTEIN 165"/>
    <property type="match status" value="1"/>
</dbReference>
<evidence type="ECO:0000256" key="6">
    <source>
        <dbReference type="RuleBase" id="RU365102"/>
    </source>
</evidence>
<dbReference type="AlphaFoldDB" id="E1X624"/>
<feature type="transmembrane region" description="Helical" evidence="6">
    <location>
        <begin position="38"/>
        <end position="58"/>
    </location>
</feature>
<dbReference type="STRING" id="862908.BMS_2581"/>
<evidence type="ECO:0000256" key="5">
    <source>
        <dbReference type="ARBA" id="ARBA00023136"/>
    </source>
</evidence>
<dbReference type="PATRIC" id="fig|862908.3.peg.2465"/>
<accession>E1X624</accession>
<dbReference type="GO" id="GO:0046873">
    <property type="term" value="F:metal ion transmembrane transporter activity"/>
    <property type="evidence" value="ECO:0007669"/>
    <property type="project" value="InterPro"/>
</dbReference>
<reference evidence="8" key="1">
    <citation type="journal article" date="2013" name="ISME J.">
        <title>A small predatory core genome in the divergent marine Bacteriovorax marinus SJ and the terrestrial Bdellovibrio bacteriovorus.</title>
        <authorList>
            <person name="Crossman L.C."/>
            <person name="Chen H."/>
            <person name="Cerdeno-Tarraga A.M."/>
            <person name="Brooks K."/>
            <person name="Quail M.A."/>
            <person name="Pineiro S.A."/>
            <person name="Hobley L."/>
            <person name="Sockett R.E."/>
            <person name="Bentley S.D."/>
            <person name="Parkhill J."/>
            <person name="Williams H.N."/>
            <person name="Stine O.C."/>
        </authorList>
    </citation>
    <scope>NUCLEOTIDE SEQUENCE [LARGE SCALE GENOMIC DNA]</scope>
    <source>
        <strain evidence="8">ATCC BAA-682 / DSM 15412 / SJ</strain>
    </source>
</reference>
<name>E1X624_HALMS</name>
<sequence length="89" mass="9462">MDWSVFTATFMTIFIAEIGDKTQFAALAAASQTKSTYSVLLATILALALAGTMGVAFGSVLGKYIDPNKMKYASGSAFILMGAWILLKK</sequence>
<dbReference type="OrthoDB" id="9801356at2"/>
<dbReference type="eggNOG" id="COG2119">
    <property type="taxonomic scope" value="Bacteria"/>
</dbReference>
<keyword evidence="3 6" id="KW-0812">Transmembrane</keyword>
<dbReference type="KEGG" id="bmx:BMS_2581"/>
<evidence type="ECO:0000256" key="1">
    <source>
        <dbReference type="ARBA" id="ARBA00004141"/>
    </source>
</evidence>
<dbReference type="Proteomes" id="UP000008963">
    <property type="component" value="Chromosome"/>
</dbReference>
<dbReference type="HOGENOM" id="CLU_140894_3_2_7"/>
<dbReference type="InterPro" id="IPR001727">
    <property type="entry name" value="GDT1-like"/>
</dbReference>
<organism evidence="7 8">
    <name type="scientific">Halobacteriovorax marinus (strain ATCC BAA-682 / DSM 15412 / SJ)</name>
    <name type="common">Bacteriovorax marinus</name>
    <dbReference type="NCBI Taxonomy" id="862908"/>
    <lineage>
        <taxon>Bacteria</taxon>
        <taxon>Pseudomonadati</taxon>
        <taxon>Bdellovibrionota</taxon>
        <taxon>Bacteriovoracia</taxon>
        <taxon>Bacteriovoracales</taxon>
        <taxon>Halobacteriovoraceae</taxon>
        <taxon>Halobacteriovorax</taxon>
    </lineage>
</organism>
<comment type="subcellular location">
    <subcellularLocation>
        <location evidence="1 6">Membrane</location>
        <topology evidence="1 6">Multi-pass membrane protein</topology>
    </subcellularLocation>
</comment>
<keyword evidence="4 6" id="KW-1133">Transmembrane helix</keyword>
<evidence type="ECO:0000256" key="3">
    <source>
        <dbReference type="ARBA" id="ARBA00022692"/>
    </source>
</evidence>
<dbReference type="PANTHER" id="PTHR12608">
    <property type="entry name" value="TRANSMEMBRANE PROTEIN HTP-1 RELATED"/>
    <property type="match status" value="1"/>
</dbReference>
<protein>
    <recommendedName>
        <fullName evidence="6">GDT1 family protein</fullName>
    </recommendedName>
</protein>
<keyword evidence="8" id="KW-1185">Reference proteome</keyword>